<proteinExistence type="predicted"/>
<name>A0A6M0SAP5_9CYAN</name>
<evidence type="ECO:0000313" key="2">
    <source>
        <dbReference type="Proteomes" id="UP000473574"/>
    </source>
</evidence>
<evidence type="ECO:0000313" key="1">
    <source>
        <dbReference type="EMBL" id="NEZ65153.1"/>
    </source>
</evidence>
<dbReference type="EMBL" id="QZCE01000002">
    <property type="protein sequence ID" value="NEZ65153.1"/>
    <property type="molecule type" value="Genomic_DNA"/>
</dbReference>
<dbReference type="RefSeq" id="WP_163666032.1">
    <property type="nucleotide sequence ID" value="NZ_QZCE01000002.1"/>
</dbReference>
<reference evidence="1 2" key="1">
    <citation type="journal article" date="2020" name="Microb. Ecol.">
        <title>Ecogenomics of the Marine Benthic Filamentous Cyanobacterium Adonisia.</title>
        <authorList>
            <person name="Walter J.M."/>
            <person name="Coutinho F.H."/>
            <person name="Leomil L."/>
            <person name="Hargreaves P.I."/>
            <person name="Campeao M.E."/>
            <person name="Vieira V.V."/>
            <person name="Silva B.S."/>
            <person name="Fistarol G.O."/>
            <person name="Salomon P.S."/>
            <person name="Sawabe T."/>
            <person name="Mino S."/>
            <person name="Hosokawa M."/>
            <person name="Miyashita H."/>
            <person name="Maruyama F."/>
            <person name="van Verk M.C."/>
            <person name="Dutilh B.E."/>
            <person name="Thompson C.C."/>
            <person name="Thompson F.L."/>
        </authorList>
    </citation>
    <scope>NUCLEOTIDE SEQUENCE [LARGE SCALE GENOMIC DNA]</scope>
    <source>
        <strain evidence="1 2">CCMR0082</strain>
    </source>
</reference>
<comment type="caution">
    <text evidence="1">The sequence shown here is derived from an EMBL/GenBank/DDBJ whole genome shotgun (WGS) entry which is preliminary data.</text>
</comment>
<dbReference type="AlphaFoldDB" id="A0A6M0SAP5"/>
<dbReference type="Proteomes" id="UP000473574">
    <property type="component" value="Unassembled WGS sequence"/>
</dbReference>
<accession>A0A6M0SAP5</accession>
<organism evidence="1 2">
    <name type="scientific">Adonisia turfae CCMR0082</name>
    <dbReference type="NCBI Taxonomy" id="2304604"/>
    <lineage>
        <taxon>Bacteria</taxon>
        <taxon>Bacillati</taxon>
        <taxon>Cyanobacteriota</taxon>
        <taxon>Adonisia</taxon>
        <taxon>Adonisia turfae</taxon>
    </lineage>
</organism>
<protein>
    <submittedName>
        <fullName evidence="1">Uncharacterized protein</fullName>
    </submittedName>
</protein>
<gene>
    <name evidence="1" type="ORF">D0962_20645</name>
</gene>
<sequence>MQCMLIDQFFKGHNPRFSGIVAHEAINHSSGQVIPDYSKEIRFYGSNADLKWALEHYLNKGIPIKMDAFETDSMPESYDDQDLLICINPDKKDMLVAVLDQAEVE</sequence>